<gene>
    <name evidence="2" type="ORF">NA56DRAFT_628886</name>
</gene>
<evidence type="ECO:0008006" key="4">
    <source>
        <dbReference type="Google" id="ProtNLM"/>
    </source>
</evidence>
<accession>A0A2J6PZL9</accession>
<dbReference type="EMBL" id="KZ613489">
    <property type="protein sequence ID" value="PMD19487.1"/>
    <property type="molecule type" value="Genomic_DNA"/>
</dbReference>
<dbReference type="InterPro" id="IPR019384">
    <property type="entry name" value="FHIP"/>
</dbReference>
<dbReference type="OrthoDB" id="5350595at2759"/>
<dbReference type="PANTHER" id="PTHR21705">
    <property type="entry name" value="RAI16 PROTEIN-RELATED"/>
    <property type="match status" value="1"/>
</dbReference>
<feature type="region of interest" description="Disordered" evidence="1">
    <location>
        <begin position="866"/>
        <end position="901"/>
    </location>
</feature>
<organism evidence="2 3">
    <name type="scientific">Hyaloscypha hepaticicola</name>
    <dbReference type="NCBI Taxonomy" id="2082293"/>
    <lineage>
        <taxon>Eukaryota</taxon>
        <taxon>Fungi</taxon>
        <taxon>Dikarya</taxon>
        <taxon>Ascomycota</taxon>
        <taxon>Pezizomycotina</taxon>
        <taxon>Leotiomycetes</taxon>
        <taxon>Helotiales</taxon>
        <taxon>Hyaloscyphaceae</taxon>
        <taxon>Hyaloscypha</taxon>
    </lineage>
</organism>
<protein>
    <recommendedName>
        <fullName evidence="4">DNA polymerase epsilon subunit C</fullName>
    </recommendedName>
</protein>
<evidence type="ECO:0000256" key="1">
    <source>
        <dbReference type="SAM" id="MobiDB-lite"/>
    </source>
</evidence>
<evidence type="ECO:0000313" key="3">
    <source>
        <dbReference type="Proteomes" id="UP000235672"/>
    </source>
</evidence>
<feature type="compositionally biased region" description="Low complexity" evidence="1">
    <location>
        <begin position="729"/>
        <end position="741"/>
    </location>
</feature>
<sequence length="939" mass="103389">MDFWSRLIAGTSLDSSRGSKNSSNHPEKRLARFKKQYSQLLQEWRNASNLANDSEAAEDIRCSIQDLTNLLSDESRRPLPHPCISFAASKQIYIPIGKIATTSYNEGIIREAVALYATLIDSEEEDFVENETFSHSLMNLLVRITGANSIRLGLDTEVEVVELSFNITTKIRLDPEILPAWFTASEHEEAEGGQGAHEKFTGKTHKEDFPLFYLLIDYIHHEGRIGDFARTGLLYIIEAASNSVALEQWIVESDLATLMATGLGALYSQLSRKLVIDHPSNELPPILALSDYQHPITNFEIVSSSSPDFQGHMETFLSHLVFWQDVLNHCKSVEVKSTLLEHFQVIFLQQLLYPSLLESSDVDGGSSVAVLTYLRRILEALDHPDMIHLILHYLLALPDTTPAPTGSRASVSAARKRKSMDLATMMQGFQVEEAATPALFNLVDLIQGSLRSSSEQTISVTLQLVSVILRRHHRYAVTTLLWTSQVLSDGSQRTIGAHDLELDFLLGLAGNIGGDDNFDEVYENHLKDCMGILESHPCSIGLIAPKSASGTTRITGSQASIPGAPRDIRSHTLRPEDPMLKTLLGILATFFTNSIEVNLCLTGAIIDLATCGFMRIDGWLLPDPARYVYDEDEAEAEDPYFMGLGDTIEVQERAQLQELKKARRTPKWDENKVPDLLKQLKTLVDQVSAYRTEIPRFDELLQQRREAFQTASSATSTPIPIRQAPPPRSSFDSSRSVSPPRISALDSLAQRIFPELGTPSRSRSPRGRRSQERSSGALSGGYGLSTPTTSRTGVPPPQFPMGLETPSRESSRAFSPSPLRDAETTLRRHGVPASQAAAFAAVDQSILARKVGLPALKGGIIPIPFPSLRDGKGESSEGSTQGTEDGSVQGEGEEEGKVAEKKSSVNHVLTNVIVLQEFLLELAALVQVRAGLFGEVKYV</sequence>
<evidence type="ECO:0000313" key="2">
    <source>
        <dbReference type="EMBL" id="PMD19487.1"/>
    </source>
</evidence>
<dbReference type="PANTHER" id="PTHR21705:SF11">
    <property type="entry name" value="FHIP FAMILY PROTEIN CG3558"/>
    <property type="match status" value="1"/>
</dbReference>
<dbReference type="Pfam" id="PF10257">
    <property type="entry name" value="RAI16-like"/>
    <property type="match status" value="1"/>
</dbReference>
<reference evidence="2 3" key="1">
    <citation type="submission" date="2016-05" db="EMBL/GenBank/DDBJ databases">
        <title>A degradative enzymes factory behind the ericoid mycorrhizal symbiosis.</title>
        <authorList>
            <consortium name="DOE Joint Genome Institute"/>
            <person name="Martino E."/>
            <person name="Morin E."/>
            <person name="Grelet G."/>
            <person name="Kuo A."/>
            <person name="Kohler A."/>
            <person name="Daghino S."/>
            <person name="Barry K."/>
            <person name="Choi C."/>
            <person name="Cichocki N."/>
            <person name="Clum A."/>
            <person name="Copeland A."/>
            <person name="Hainaut M."/>
            <person name="Haridas S."/>
            <person name="Labutti K."/>
            <person name="Lindquist E."/>
            <person name="Lipzen A."/>
            <person name="Khouja H.-R."/>
            <person name="Murat C."/>
            <person name="Ohm R."/>
            <person name="Olson A."/>
            <person name="Spatafora J."/>
            <person name="Veneault-Fourrey C."/>
            <person name="Henrissat B."/>
            <person name="Grigoriev I."/>
            <person name="Martin F."/>
            <person name="Perotto S."/>
        </authorList>
    </citation>
    <scope>NUCLEOTIDE SEQUENCE [LARGE SCALE GENOMIC DNA]</scope>
    <source>
        <strain evidence="2 3">UAMH 7357</strain>
    </source>
</reference>
<dbReference type="Proteomes" id="UP000235672">
    <property type="component" value="Unassembled WGS sequence"/>
</dbReference>
<dbReference type="AlphaFoldDB" id="A0A2J6PZL9"/>
<keyword evidence="3" id="KW-1185">Reference proteome</keyword>
<feature type="compositionally biased region" description="Polar residues" evidence="1">
    <location>
        <begin position="709"/>
        <end position="718"/>
    </location>
</feature>
<name>A0A2J6PZL9_9HELO</name>
<feature type="region of interest" description="Disordered" evidence="1">
    <location>
        <begin position="708"/>
        <end position="818"/>
    </location>
</feature>
<dbReference type="STRING" id="1745343.A0A2J6PZL9"/>
<proteinExistence type="predicted"/>